<gene>
    <name evidence="2" type="ORF">LCGC14_0720090</name>
</gene>
<reference evidence="2" key="1">
    <citation type="journal article" date="2015" name="Nature">
        <title>Complex archaea that bridge the gap between prokaryotes and eukaryotes.</title>
        <authorList>
            <person name="Spang A."/>
            <person name="Saw J.H."/>
            <person name="Jorgensen S.L."/>
            <person name="Zaremba-Niedzwiedzka K."/>
            <person name="Martijn J."/>
            <person name="Lind A.E."/>
            <person name="van Eijk R."/>
            <person name="Schleper C."/>
            <person name="Guy L."/>
            <person name="Ettema T.J."/>
        </authorList>
    </citation>
    <scope>NUCLEOTIDE SEQUENCE</scope>
</reference>
<comment type="caution">
    <text evidence="2">The sequence shown here is derived from an EMBL/GenBank/DDBJ whole genome shotgun (WGS) entry which is preliminary data.</text>
</comment>
<evidence type="ECO:0000256" key="1">
    <source>
        <dbReference type="SAM" id="MobiDB-lite"/>
    </source>
</evidence>
<sequence>MVKAPPPPGEKSKPKAKAAALPKVPASANQPKAASKQKQKEVIKTFQVGVWTGAGTGEKIIGYADSGMGKTSLSMLLPNPVFFGLDDGGRKMIHPVTGESPNFIEGVETFSDFRQATQQYDLFDDHETVVVDTGTVLENMALDWMLKNVPNGEGNYMPNIEKYGWGKGHRHLYDTMRLPLADFDGLIRRGKNVVIMCQMQQIEATNTGGENFLCDAPKMACKHGKQTPSVWGMWTEWCDHVFKIGYSGMAVNEKKKATSSTERQIYLHGQVSFKAKSRTVPGDFPLVAFSDITDDSIWQFIFNEAWRDLLEGE</sequence>
<feature type="region of interest" description="Disordered" evidence="1">
    <location>
        <begin position="1"/>
        <end position="39"/>
    </location>
</feature>
<name>A0A0F9TK62_9ZZZZ</name>
<dbReference type="AlphaFoldDB" id="A0A0F9TK62"/>
<evidence type="ECO:0000313" key="2">
    <source>
        <dbReference type="EMBL" id="KKN41768.1"/>
    </source>
</evidence>
<feature type="compositionally biased region" description="Low complexity" evidence="1">
    <location>
        <begin position="17"/>
        <end position="28"/>
    </location>
</feature>
<dbReference type="EMBL" id="LAZR01001626">
    <property type="protein sequence ID" value="KKN41768.1"/>
    <property type="molecule type" value="Genomic_DNA"/>
</dbReference>
<proteinExistence type="predicted"/>
<organism evidence="2">
    <name type="scientific">marine sediment metagenome</name>
    <dbReference type="NCBI Taxonomy" id="412755"/>
    <lineage>
        <taxon>unclassified sequences</taxon>
        <taxon>metagenomes</taxon>
        <taxon>ecological metagenomes</taxon>
    </lineage>
</organism>
<protein>
    <submittedName>
        <fullName evidence="2">Uncharacterized protein</fullName>
    </submittedName>
</protein>
<dbReference type="Pfam" id="PF13479">
    <property type="entry name" value="AAA_24"/>
    <property type="match status" value="1"/>
</dbReference>
<accession>A0A0F9TK62</accession>